<dbReference type="InterPro" id="IPR002820">
    <property type="entry name" value="Mopterin_CF_biosynth-C_dom"/>
</dbReference>
<evidence type="ECO:0000256" key="2">
    <source>
        <dbReference type="ARBA" id="ARBA00023150"/>
    </source>
</evidence>
<proteinExistence type="inferred from homology"/>
<feature type="binding site" evidence="4">
    <location>
        <begin position="119"/>
        <end position="120"/>
    </location>
    <ligand>
        <name>substrate</name>
    </ligand>
</feature>
<evidence type="ECO:0000259" key="5">
    <source>
        <dbReference type="Pfam" id="PF01967"/>
    </source>
</evidence>
<accession>A0A0H1QXK2</accession>
<keyword evidence="2 4" id="KW-0501">Molybdenum cofactor biosynthesis</keyword>
<reference evidence="6 7" key="1">
    <citation type="journal article" date="2015" name="Int. J. Syst. Evol. Microbiol.">
        <title>Methanoculleus sediminis sp. nov., a methanogen from sediments near a submarine mud volcano.</title>
        <authorList>
            <person name="Chen S.C."/>
            <person name="Chen M.F."/>
            <person name="Lai M.C."/>
            <person name="Weng C.Y."/>
            <person name="Wu S.Y."/>
            <person name="Lin S."/>
            <person name="Yang T.F."/>
            <person name="Chen P.C."/>
        </authorList>
    </citation>
    <scope>NUCLEOTIDE SEQUENCE [LARGE SCALE GENOMIC DNA]</scope>
    <source>
        <strain evidence="6 7">S3Fa</strain>
    </source>
</reference>
<dbReference type="NCBIfam" id="TIGR00581">
    <property type="entry name" value="moaC"/>
    <property type="match status" value="1"/>
</dbReference>
<feature type="binding site" evidence="4">
    <location>
        <begin position="83"/>
        <end position="85"/>
    </location>
    <ligand>
        <name>substrate</name>
    </ligand>
</feature>
<dbReference type="RefSeq" id="WP_048184279.1">
    <property type="nucleotide sequence ID" value="NZ_JXOJ01000004.1"/>
</dbReference>
<dbReference type="UniPathway" id="UPA00344"/>
<keyword evidence="7" id="KW-1185">Reference proteome</keyword>
<dbReference type="CDD" id="cd01419">
    <property type="entry name" value="MoaC_A"/>
    <property type="match status" value="1"/>
</dbReference>
<evidence type="ECO:0000256" key="1">
    <source>
        <dbReference type="ARBA" id="ARBA00005046"/>
    </source>
</evidence>
<dbReference type="InterPro" id="IPR036522">
    <property type="entry name" value="MoaC_sf"/>
</dbReference>
<dbReference type="Proteomes" id="UP000035301">
    <property type="component" value="Unassembled WGS sequence"/>
</dbReference>
<dbReference type="InterPro" id="IPR023047">
    <property type="entry name" value="Mo_CF_biosynth-C_arc"/>
</dbReference>
<dbReference type="PATRIC" id="fig|1550566.3.peg.1861"/>
<keyword evidence="3 4" id="KW-0456">Lyase</keyword>
<comment type="similarity">
    <text evidence="4">Belongs to the MoaC family.</text>
</comment>
<dbReference type="Gene3D" id="3.30.70.640">
    <property type="entry name" value="Molybdopterin cofactor biosynthesis C (MoaC) domain"/>
    <property type="match status" value="1"/>
</dbReference>
<comment type="caution">
    <text evidence="6">The sequence shown here is derived from an EMBL/GenBank/DDBJ whole genome shotgun (WGS) entry which is preliminary data.</text>
</comment>
<dbReference type="EMBL" id="JXOJ01000004">
    <property type="protein sequence ID" value="KLK87675.1"/>
    <property type="molecule type" value="Genomic_DNA"/>
</dbReference>
<name>A0A0H1QXK2_9EURY</name>
<feature type="active site" evidence="4">
    <location>
        <position position="134"/>
    </location>
</feature>
<evidence type="ECO:0000313" key="6">
    <source>
        <dbReference type="EMBL" id="KLK87675.1"/>
    </source>
</evidence>
<comment type="catalytic activity">
    <reaction evidence="4">
        <text>(8S)-3',8-cyclo-7,8-dihydroguanosine 5'-triphosphate = cyclic pyranopterin phosphate + diphosphate</text>
        <dbReference type="Rhea" id="RHEA:49580"/>
        <dbReference type="ChEBI" id="CHEBI:33019"/>
        <dbReference type="ChEBI" id="CHEBI:59648"/>
        <dbReference type="ChEBI" id="CHEBI:131766"/>
        <dbReference type="EC" id="4.6.1.17"/>
    </reaction>
</comment>
<dbReference type="HAMAP" id="MF_01224_A">
    <property type="entry name" value="MoaC_A"/>
    <property type="match status" value="1"/>
</dbReference>
<dbReference type="InterPro" id="IPR023045">
    <property type="entry name" value="MoaC"/>
</dbReference>
<dbReference type="AlphaFoldDB" id="A0A0H1QXK2"/>
<evidence type="ECO:0000256" key="3">
    <source>
        <dbReference type="ARBA" id="ARBA00023239"/>
    </source>
</evidence>
<dbReference type="GO" id="GO:0061799">
    <property type="term" value="F:cyclic pyranopterin monophosphate synthase activity"/>
    <property type="evidence" value="ECO:0007669"/>
    <property type="project" value="UniProtKB-UniRule"/>
</dbReference>
<dbReference type="EC" id="4.6.1.17" evidence="4"/>
<dbReference type="STRING" id="1550566.SZ63_08530"/>
<comment type="pathway">
    <text evidence="1 4">Cofactor biosynthesis; molybdopterin biosynthesis.</text>
</comment>
<evidence type="ECO:0000256" key="4">
    <source>
        <dbReference type="HAMAP-Rule" id="MF_01224"/>
    </source>
</evidence>
<dbReference type="GO" id="GO:0006777">
    <property type="term" value="P:Mo-molybdopterin cofactor biosynthetic process"/>
    <property type="evidence" value="ECO:0007669"/>
    <property type="project" value="UniProtKB-UniRule"/>
</dbReference>
<comment type="function">
    <text evidence="4">Catalyzes the conversion of (8S)-3',8-cyclo-7,8-dihydroguanosine 5'-triphosphate to cyclic pyranopterin monophosphate (cPMP).</text>
</comment>
<dbReference type="NCBIfam" id="NF008999">
    <property type="entry name" value="PRK12343.1"/>
    <property type="match status" value="1"/>
</dbReference>
<feature type="domain" description="Molybdopterin cofactor biosynthesis C (MoaC)" evidence="5">
    <location>
        <begin position="23"/>
        <end position="163"/>
    </location>
</feature>
<dbReference type="SUPFAM" id="SSF55040">
    <property type="entry name" value="Molybdenum cofactor biosynthesis protein C, MoaC"/>
    <property type="match status" value="1"/>
</dbReference>
<dbReference type="OrthoDB" id="10067at2157"/>
<sequence length="164" mass="17856">MSESGEHGKTPVFTHIENDRAQMVDISAKSEVVREAVASGRIYLRDETLRAIREGTAVKGNVLATARVAATLAVKDTPRLIPMCHPIPLGGITVDFEEGDGYIEATARVRSYGRTGVEMEALTGVSVALLTVWDMVKSAEKDENGQYPVTRMDAIRVVEKRKGV</sequence>
<protein>
    <recommendedName>
        <fullName evidence="4">Probable cyclic pyranopterin monophosphate synthase</fullName>
        <ecNumber evidence="4">4.6.1.17</ecNumber>
    </recommendedName>
    <alternativeName>
        <fullName evidence="4">Molybdenum cofactor biosynthesis protein C</fullName>
    </alternativeName>
</protein>
<organism evidence="6 7">
    <name type="scientific">Methanoculleus sediminis</name>
    <dbReference type="NCBI Taxonomy" id="1550566"/>
    <lineage>
        <taxon>Archaea</taxon>
        <taxon>Methanobacteriati</taxon>
        <taxon>Methanobacteriota</taxon>
        <taxon>Stenosarchaea group</taxon>
        <taxon>Methanomicrobia</taxon>
        <taxon>Methanomicrobiales</taxon>
        <taxon>Methanomicrobiaceae</taxon>
        <taxon>Methanoculleus</taxon>
    </lineage>
</organism>
<dbReference type="Pfam" id="PF01967">
    <property type="entry name" value="MoaC"/>
    <property type="match status" value="1"/>
</dbReference>
<comment type="subunit">
    <text evidence="4">Homohexamer; trimer of dimers.</text>
</comment>
<evidence type="ECO:0000313" key="7">
    <source>
        <dbReference type="Proteomes" id="UP000035301"/>
    </source>
</evidence>
<gene>
    <name evidence="4" type="primary">moaC</name>
    <name evidence="6" type="ORF">SZ63_08530</name>
</gene>